<feature type="transmembrane region" description="Helical" evidence="11">
    <location>
        <begin position="291"/>
        <end position="310"/>
    </location>
</feature>
<dbReference type="VEuPathDB" id="FungiDB:UREG_07297"/>
<feature type="region of interest" description="Disordered" evidence="10">
    <location>
        <begin position="333"/>
        <end position="370"/>
    </location>
</feature>
<dbReference type="GO" id="GO:1902600">
    <property type="term" value="P:proton transmembrane transport"/>
    <property type="evidence" value="ECO:0007669"/>
    <property type="project" value="InterPro"/>
</dbReference>
<dbReference type="OrthoDB" id="1288932at2759"/>
<dbReference type="InterPro" id="IPR038770">
    <property type="entry name" value="Na+/solute_symporter_sf"/>
</dbReference>
<accession>C4JYP6</accession>
<dbReference type="GO" id="GO:0016020">
    <property type="term" value="C:membrane"/>
    <property type="evidence" value="ECO:0007669"/>
    <property type="project" value="UniProtKB-SubCell"/>
</dbReference>
<dbReference type="EMBL" id="CH476619">
    <property type="protein sequence ID" value="EEP82432.1"/>
    <property type="molecule type" value="Genomic_DNA"/>
</dbReference>
<dbReference type="Proteomes" id="UP000002058">
    <property type="component" value="Unassembled WGS sequence"/>
</dbReference>
<dbReference type="KEGG" id="ure:UREG_07297"/>
<feature type="transmembrane region" description="Helical" evidence="11">
    <location>
        <begin position="15"/>
        <end position="32"/>
    </location>
</feature>
<feature type="transmembrane region" description="Helical" evidence="11">
    <location>
        <begin position="195"/>
        <end position="224"/>
    </location>
</feature>
<evidence type="ECO:0000256" key="8">
    <source>
        <dbReference type="ARBA" id="ARBA00023136"/>
    </source>
</evidence>
<feature type="compositionally biased region" description="Polar residues" evidence="10">
    <location>
        <begin position="341"/>
        <end position="370"/>
    </location>
</feature>
<dbReference type="GeneID" id="8438842"/>
<evidence type="ECO:0000256" key="9">
    <source>
        <dbReference type="ARBA" id="ARBA00023201"/>
    </source>
</evidence>
<keyword evidence="9" id="KW-0739">Sodium transport</keyword>
<dbReference type="HOGENOM" id="CLU_024407_1_0_1"/>
<feature type="compositionally biased region" description="Polar residues" evidence="10">
    <location>
        <begin position="237"/>
        <end position="251"/>
    </location>
</feature>
<evidence type="ECO:0000256" key="10">
    <source>
        <dbReference type="SAM" id="MobiDB-lite"/>
    </source>
</evidence>
<gene>
    <name evidence="13" type="ORF">UREG_07297</name>
</gene>
<dbReference type="AlphaFoldDB" id="C4JYP6"/>
<comment type="subcellular location">
    <subcellularLocation>
        <location evidence="1">Membrane</location>
        <topology evidence="1">Multi-pass membrane protein</topology>
    </subcellularLocation>
</comment>
<evidence type="ECO:0000256" key="2">
    <source>
        <dbReference type="ARBA" id="ARBA00022448"/>
    </source>
</evidence>
<name>C4JYP6_UNCRE</name>
<evidence type="ECO:0000256" key="6">
    <source>
        <dbReference type="ARBA" id="ARBA00023053"/>
    </source>
</evidence>
<keyword evidence="4 11" id="KW-0812">Transmembrane</keyword>
<keyword evidence="6" id="KW-0915">Sodium</keyword>
<evidence type="ECO:0000256" key="4">
    <source>
        <dbReference type="ARBA" id="ARBA00022692"/>
    </source>
</evidence>
<feature type="region of interest" description="Disordered" evidence="10">
    <location>
        <begin position="232"/>
        <end position="257"/>
    </location>
</feature>
<dbReference type="PANTHER" id="PTHR43562">
    <property type="entry name" value="NAPA-TYPE SODIUM/HYDROGEN ANTIPORTER"/>
    <property type="match status" value="1"/>
</dbReference>
<dbReference type="Pfam" id="PF00999">
    <property type="entry name" value="Na_H_Exchanger"/>
    <property type="match status" value="1"/>
</dbReference>
<feature type="transmembrane region" description="Helical" evidence="11">
    <location>
        <begin position="379"/>
        <end position="403"/>
    </location>
</feature>
<feature type="transmembrane region" description="Helical" evidence="11">
    <location>
        <begin position="423"/>
        <end position="449"/>
    </location>
</feature>
<organism evidence="13 14">
    <name type="scientific">Uncinocarpus reesii (strain UAMH 1704)</name>
    <dbReference type="NCBI Taxonomy" id="336963"/>
    <lineage>
        <taxon>Eukaryota</taxon>
        <taxon>Fungi</taxon>
        <taxon>Dikarya</taxon>
        <taxon>Ascomycota</taxon>
        <taxon>Pezizomycotina</taxon>
        <taxon>Eurotiomycetes</taxon>
        <taxon>Eurotiomycetidae</taxon>
        <taxon>Onygenales</taxon>
        <taxon>Onygenaceae</taxon>
        <taxon>Uncinocarpus</taxon>
    </lineage>
</organism>
<evidence type="ECO:0000256" key="3">
    <source>
        <dbReference type="ARBA" id="ARBA00022449"/>
    </source>
</evidence>
<dbReference type="InterPro" id="IPR006153">
    <property type="entry name" value="Cation/H_exchanger_TM"/>
</dbReference>
<evidence type="ECO:0000313" key="13">
    <source>
        <dbReference type="EMBL" id="EEP82432.1"/>
    </source>
</evidence>
<feature type="domain" description="Cation/H+ exchanger transmembrane" evidence="12">
    <location>
        <begin position="18"/>
        <end position="223"/>
    </location>
</feature>
<dbReference type="RefSeq" id="XP_002582524.1">
    <property type="nucleotide sequence ID" value="XM_002582478.1"/>
</dbReference>
<reference evidence="14" key="1">
    <citation type="journal article" date="2009" name="Genome Res.">
        <title>Comparative genomic analyses of the human fungal pathogens Coccidioides and their relatives.</title>
        <authorList>
            <person name="Sharpton T.J."/>
            <person name="Stajich J.E."/>
            <person name="Rounsley S.D."/>
            <person name="Gardner M.J."/>
            <person name="Wortman J.R."/>
            <person name="Jordar V.S."/>
            <person name="Maiti R."/>
            <person name="Kodira C.D."/>
            <person name="Neafsey D.E."/>
            <person name="Zeng Q."/>
            <person name="Hung C.-Y."/>
            <person name="McMahan C."/>
            <person name="Muszewska A."/>
            <person name="Grynberg M."/>
            <person name="Mandel M.A."/>
            <person name="Kellner E.M."/>
            <person name="Barker B.M."/>
            <person name="Galgiani J.N."/>
            <person name="Orbach M.J."/>
            <person name="Kirkland T.N."/>
            <person name="Cole G.T."/>
            <person name="Henn M.R."/>
            <person name="Birren B.W."/>
            <person name="Taylor J.W."/>
        </authorList>
    </citation>
    <scope>NUCLEOTIDE SEQUENCE [LARGE SCALE GENOMIC DNA]</scope>
    <source>
        <strain evidence="14">UAMH 1704</strain>
    </source>
</reference>
<keyword evidence="3" id="KW-0050">Antiport</keyword>
<evidence type="ECO:0000256" key="7">
    <source>
        <dbReference type="ARBA" id="ARBA00023065"/>
    </source>
</evidence>
<dbReference type="OMA" id="TWAITLC"/>
<proteinExistence type="predicted"/>
<evidence type="ECO:0000256" key="5">
    <source>
        <dbReference type="ARBA" id="ARBA00022989"/>
    </source>
</evidence>
<sequence length="473" mass="50723">MADVSSAALAYHEPAIVTILIQSSFFIALNLINYVLDRLVYCGLVGQIFIAVPMGLSFSLIRLVSATPLQAFVAGAALSSTSLGTTFTILTTSGLTKTKLGTVLTSAAMMDDVVGLILIQVILNLSGSGASVSAVTIVRPLAVSLGFLAVLLLGCRFIVKPLTRILLQSWQKDSRSFLIIQAHADHVAFLIHTAVLIGLTTGAIFSGTSGLFAAYLAGVLISWWDSEFLTPNPNPPSRNEQQNENQPQVSQKNEESPCDVSVVLTEPRATASIGFAIPITRMFQGETVWRGFVYTALMLIGKAVTGLWLVRFNVGIPRSGILQNLQRVLPVRCNGKPNGPRETTSAGTENQATGLSRNRNVERQSLTASKSKWSKPRSLYPATIVGMAMVARGEIGMLIACLAESNATFSESSSSGSSETNDVSQSFLIVTWAILLCTIIGPIFVGTLVRRLNRLQKRREDGGPDPLGQWGLL</sequence>
<keyword evidence="7" id="KW-0406">Ion transport</keyword>
<dbReference type="Gene3D" id="1.20.1530.20">
    <property type="match status" value="1"/>
</dbReference>
<feature type="transmembrane region" description="Helical" evidence="11">
    <location>
        <begin position="39"/>
        <end position="63"/>
    </location>
</feature>
<keyword evidence="14" id="KW-1185">Reference proteome</keyword>
<dbReference type="GO" id="GO:0006814">
    <property type="term" value="P:sodium ion transport"/>
    <property type="evidence" value="ECO:0007669"/>
    <property type="project" value="UniProtKB-KW"/>
</dbReference>
<evidence type="ECO:0000259" key="12">
    <source>
        <dbReference type="Pfam" id="PF00999"/>
    </source>
</evidence>
<protein>
    <recommendedName>
        <fullName evidence="12">Cation/H+ exchanger transmembrane domain-containing protein</fullName>
    </recommendedName>
</protein>
<dbReference type="PANTHER" id="PTHR43562:SF3">
    <property type="entry name" value="SODIUM ION_PROTON EXCHANGER (EUROFUNG)"/>
    <property type="match status" value="1"/>
</dbReference>
<dbReference type="InParanoid" id="C4JYP6"/>
<dbReference type="eggNOG" id="ENOG502QU6S">
    <property type="taxonomic scope" value="Eukaryota"/>
</dbReference>
<evidence type="ECO:0000313" key="14">
    <source>
        <dbReference type="Proteomes" id="UP000002058"/>
    </source>
</evidence>
<feature type="transmembrane region" description="Helical" evidence="11">
    <location>
        <begin position="102"/>
        <end position="125"/>
    </location>
</feature>
<keyword evidence="2" id="KW-0813">Transport</keyword>
<keyword evidence="5 11" id="KW-1133">Transmembrane helix</keyword>
<dbReference type="GO" id="GO:0015297">
    <property type="term" value="F:antiporter activity"/>
    <property type="evidence" value="ECO:0007669"/>
    <property type="project" value="UniProtKB-KW"/>
</dbReference>
<evidence type="ECO:0000256" key="11">
    <source>
        <dbReference type="SAM" id="Phobius"/>
    </source>
</evidence>
<feature type="transmembrane region" description="Helical" evidence="11">
    <location>
        <begin position="137"/>
        <end position="159"/>
    </location>
</feature>
<feature type="transmembrane region" description="Helical" evidence="11">
    <location>
        <begin position="69"/>
        <end position="90"/>
    </location>
</feature>
<keyword evidence="8 11" id="KW-0472">Membrane</keyword>
<evidence type="ECO:0000256" key="1">
    <source>
        <dbReference type="ARBA" id="ARBA00004141"/>
    </source>
</evidence>